<dbReference type="GO" id="GO:0008270">
    <property type="term" value="F:zinc ion binding"/>
    <property type="evidence" value="ECO:0007669"/>
    <property type="project" value="UniProtKB-KW"/>
</dbReference>
<comment type="caution">
    <text evidence="4">The sequence shown here is derived from an EMBL/GenBank/DDBJ whole genome shotgun (WGS) entry which is preliminary data.</text>
</comment>
<dbReference type="GO" id="GO:0003676">
    <property type="term" value="F:nucleic acid binding"/>
    <property type="evidence" value="ECO:0007669"/>
    <property type="project" value="InterPro"/>
</dbReference>
<gene>
    <name evidence="4" type="ORF">CBR_g29703</name>
</gene>
<dbReference type="SMART" id="SM00343">
    <property type="entry name" value="ZnF_C2HC"/>
    <property type="match status" value="1"/>
</dbReference>
<proteinExistence type="predicted"/>
<dbReference type="InterPro" id="IPR001878">
    <property type="entry name" value="Znf_CCHC"/>
</dbReference>
<dbReference type="Pfam" id="PF00098">
    <property type="entry name" value="zf-CCHC"/>
    <property type="match status" value="1"/>
</dbReference>
<dbReference type="PROSITE" id="PS50158">
    <property type="entry name" value="ZF_CCHC"/>
    <property type="match status" value="1"/>
</dbReference>
<keyword evidence="1" id="KW-0479">Metal-binding</keyword>
<dbReference type="STRING" id="69332.A0A388LB87"/>
<organism evidence="4 5">
    <name type="scientific">Chara braunii</name>
    <name type="common">Braun's stonewort</name>
    <dbReference type="NCBI Taxonomy" id="69332"/>
    <lineage>
        <taxon>Eukaryota</taxon>
        <taxon>Viridiplantae</taxon>
        <taxon>Streptophyta</taxon>
        <taxon>Charophyceae</taxon>
        <taxon>Charales</taxon>
        <taxon>Characeae</taxon>
        <taxon>Chara</taxon>
    </lineage>
</organism>
<evidence type="ECO:0000256" key="1">
    <source>
        <dbReference type="PROSITE-ProRule" id="PRU00047"/>
    </source>
</evidence>
<dbReference type="Proteomes" id="UP000265515">
    <property type="component" value="Unassembled WGS sequence"/>
</dbReference>
<sequence>MYLTNGPGGGGGGGGSTNAPNGYANTGFQYGGAGQHYGGGNNYGEGGGRNLNGNNGCYNCGKLGHFARDCWSAKRGRGFAPAQGDPELDEMKEHFRQVRRERQEMEEKRRQEEERKTKEEEETKRNQDFARKAEEFKLQLRMELMEEWRKTNTEAKAALEISRRSGKKGSTTRLGTLGGAKSGSAGDARKITTTILDATKHLKCTKAPLVEPRAVFSDRHTETSAWTDEEVKEWGNQFEGLVLSPIDRNLGDTVVLCPIRYRHGFGKTFTWNSNYEIVGTLDSKEKILKECKLDFEKVGLGKIGGWRPNGRIGMTYVIPKHKDLNRWRPISPAPSDPATLTQKRVAIALHLLLKRLPANSTFYLNSISELPERLEATTQRFRTLGCDTTVGRCYNIKEMFSRIPHGTVIQAVQQLLKTYEDKGCKQVRVSFRGKATIISGNRRKMEGYIGLSLKLVMEGVKYDLQHLVVRCGDKLVKQVFGIPMGKSTSLILASITCEMAELRFIKELGADRQLIGGWRVMDDITIIAGIRDKRDKKEDVKDRFTAFENIYNKHLEIIRKDDCGLTWQFVGGQMFICSSPLQIHYIPMNPPRRRPSAASPPTPRTRPHGRAALKPRGGRRGATFGNRETPRGGASPVEAPDATSDGCTRLCVILGIDCAILLCHGIKCNPVGDIEMVDEEKDGRGMGGSLRQAVSWRFPTCPWSSSSPFVVFVCCQDRAQRRTRGTTQQGAGEEWLGAGARTIGGRLP</sequence>
<keyword evidence="1" id="KW-0863">Zinc-finger</keyword>
<dbReference type="InterPro" id="IPR036875">
    <property type="entry name" value="Znf_CCHC_sf"/>
</dbReference>
<dbReference type="Gramene" id="GBG79556">
    <property type="protein sequence ID" value="GBG79556"/>
    <property type="gene ID" value="CBR_g29703"/>
</dbReference>
<dbReference type="Gene3D" id="4.10.60.10">
    <property type="entry name" value="Zinc finger, CCHC-type"/>
    <property type="match status" value="1"/>
</dbReference>
<feature type="region of interest" description="Disordered" evidence="2">
    <location>
        <begin position="162"/>
        <end position="186"/>
    </location>
</feature>
<evidence type="ECO:0000256" key="2">
    <source>
        <dbReference type="SAM" id="MobiDB-lite"/>
    </source>
</evidence>
<dbReference type="AlphaFoldDB" id="A0A388LB87"/>
<keyword evidence="1" id="KW-0862">Zinc</keyword>
<evidence type="ECO:0000313" key="4">
    <source>
        <dbReference type="EMBL" id="GBG79556.1"/>
    </source>
</evidence>
<protein>
    <recommendedName>
        <fullName evidence="3">CCHC-type domain-containing protein</fullName>
    </recommendedName>
</protein>
<feature type="region of interest" description="Disordered" evidence="2">
    <location>
        <begin position="588"/>
        <end position="644"/>
    </location>
</feature>
<feature type="compositionally biased region" description="Basic residues" evidence="2">
    <location>
        <begin position="605"/>
        <end position="619"/>
    </location>
</feature>
<feature type="domain" description="CCHC-type" evidence="3">
    <location>
        <begin position="57"/>
        <end position="70"/>
    </location>
</feature>
<keyword evidence="5" id="KW-1185">Reference proteome</keyword>
<accession>A0A388LB87</accession>
<dbReference type="EMBL" id="BFEA01000322">
    <property type="protein sequence ID" value="GBG79556.1"/>
    <property type="molecule type" value="Genomic_DNA"/>
</dbReference>
<feature type="region of interest" description="Disordered" evidence="2">
    <location>
        <begin position="100"/>
        <end position="127"/>
    </location>
</feature>
<dbReference type="SUPFAM" id="SSF57756">
    <property type="entry name" value="Retrovirus zinc finger-like domains"/>
    <property type="match status" value="1"/>
</dbReference>
<evidence type="ECO:0000259" key="3">
    <source>
        <dbReference type="PROSITE" id="PS50158"/>
    </source>
</evidence>
<name>A0A388LB87_CHABU</name>
<reference evidence="4 5" key="1">
    <citation type="journal article" date="2018" name="Cell">
        <title>The Chara Genome: Secondary Complexity and Implications for Plant Terrestrialization.</title>
        <authorList>
            <person name="Nishiyama T."/>
            <person name="Sakayama H."/>
            <person name="Vries J.D."/>
            <person name="Buschmann H."/>
            <person name="Saint-Marcoux D."/>
            <person name="Ullrich K.K."/>
            <person name="Haas F.B."/>
            <person name="Vanderstraeten L."/>
            <person name="Becker D."/>
            <person name="Lang D."/>
            <person name="Vosolsobe S."/>
            <person name="Rombauts S."/>
            <person name="Wilhelmsson P.K.I."/>
            <person name="Janitza P."/>
            <person name="Kern R."/>
            <person name="Heyl A."/>
            <person name="Rumpler F."/>
            <person name="Villalobos L.I.A.C."/>
            <person name="Clay J.M."/>
            <person name="Skokan R."/>
            <person name="Toyoda A."/>
            <person name="Suzuki Y."/>
            <person name="Kagoshima H."/>
            <person name="Schijlen E."/>
            <person name="Tajeshwar N."/>
            <person name="Catarino B."/>
            <person name="Hetherington A.J."/>
            <person name="Saltykova A."/>
            <person name="Bonnot C."/>
            <person name="Breuninger H."/>
            <person name="Symeonidi A."/>
            <person name="Radhakrishnan G.V."/>
            <person name="Van Nieuwerburgh F."/>
            <person name="Deforce D."/>
            <person name="Chang C."/>
            <person name="Karol K.G."/>
            <person name="Hedrich R."/>
            <person name="Ulvskov P."/>
            <person name="Glockner G."/>
            <person name="Delwiche C.F."/>
            <person name="Petrasek J."/>
            <person name="Van de Peer Y."/>
            <person name="Friml J."/>
            <person name="Beilby M."/>
            <person name="Dolan L."/>
            <person name="Kohara Y."/>
            <person name="Sugano S."/>
            <person name="Fujiyama A."/>
            <person name="Delaux P.-M."/>
            <person name="Quint M."/>
            <person name="TheiBen G."/>
            <person name="Hagemann M."/>
            <person name="Harholt J."/>
            <person name="Dunand C."/>
            <person name="Zachgo S."/>
            <person name="Langdale J."/>
            <person name="Maumus F."/>
            <person name="Straeten D.V.D."/>
            <person name="Gould S.B."/>
            <person name="Rensing S.A."/>
        </authorList>
    </citation>
    <scope>NUCLEOTIDE SEQUENCE [LARGE SCALE GENOMIC DNA]</scope>
    <source>
        <strain evidence="4 5">S276</strain>
    </source>
</reference>
<evidence type="ECO:0000313" key="5">
    <source>
        <dbReference type="Proteomes" id="UP000265515"/>
    </source>
</evidence>